<sequence>MNMLINVDPAILAAAASSETGGAAMMAGAQAAAAGPISAVVPPGADDVSVRAAAALVARGAATTGILAEYVAMRQLFAGAIGTSGVTYSAVEGINAAATTIGGA</sequence>
<gene>
    <name evidence="3" type="ORF">CQY20_22595</name>
    <name evidence="2" type="ORF">MAGR_47690</name>
</gene>
<reference evidence="2 5" key="2">
    <citation type="journal article" date="2019" name="Emerg. Microbes Infect.">
        <title>Comprehensive subspecies identification of 175 nontuberculous mycobacteria species based on 7547 genomic profiles.</title>
        <authorList>
            <person name="Matsumoto Y."/>
            <person name="Kinjo T."/>
            <person name="Motooka D."/>
            <person name="Nabeya D."/>
            <person name="Jung N."/>
            <person name="Uechi K."/>
            <person name="Horii T."/>
            <person name="Iida T."/>
            <person name="Fujita J."/>
            <person name="Nakamura S."/>
        </authorList>
    </citation>
    <scope>NUCLEOTIDE SEQUENCE [LARGE SCALE GENOMIC DNA]</scope>
    <source>
        <strain evidence="2 5">JCM 6377</strain>
    </source>
</reference>
<name>A0A2A7MU92_MYCAG</name>
<evidence type="ECO:0000313" key="5">
    <source>
        <dbReference type="Proteomes" id="UP000465302"/>
    </source>
</evidence>
<dbReference type="InterPro" id="IPR000084">
    <property type="entry name" value="PE-PGRS_N"/>
</dbReference>
<evidence type="ECO:0000313" key="4">
    <source>
        <dbReference type="Proteomes" id="UP000220914"/>
    </source>
</evidence>
<protein>
    <submittedName>
        <fullName evidence="3">PE family protein</fullName>
    </submittedName>
</protein>
<dbReference type="Gene3D" id="1.10.287.850">
    <property type="entry name" value="HP0062-like domain"/>
    <property type="match status" value="1"/>
</dbReference>
<dbReference type="Proteomes" id="UP000465302">
    <property type="component" value="Unassembled WGS sequence"/>
</dbReference>
<accession>A0A2A7MU92</accession>
<evidence type="ECO:0000313" key="3">
    <source>
        <dbReference type="EMBL" id="PEG35266.1"/>
    </source>
</evidence>
<dbReference type="EMBL" id="BLKS01000001">
    <property type="protein sequence ID" value="GFG53328.1"/>
    <property type="molecule type" value="Genomic_DNA"/>
</dbReference>
<dbReference type="AlphaFoldDB" id="A0A2A7MU92"/>
<dbReference type="SUPFAM" id="SSF140459">
    <property type="entry name" value="PE/PPE dimer-like"/>
    <property type="match status" value="1"/>
</dbReference>
<dbReference type="EMBL" id="PDCP01000048">
    <property type="protein sequence ID" value="PEG35266.1"/>
    <property type="molecule type" value="Genomic_DNA"/>
</dbReference>
<evidence type="ECO:0000313" key="2">
    <source>
        <dbReference type="EMBL" id="GFG53328.1"/>
    </source>
</evidence>
<proteinExistence type="predicted"/>
<reference evidence="3 4" key="1">
    <citation type="submission" date="2017-10" db="EMBL/GenBank/DDBJ databases">
        <title>The new phylogeny of genus Mycobacterium.</title>
        <authorList>
            <person name="Tortoli E."/>
            <person name="Trovato A."/>
            <person name="Cirillo D.M."/>
        </authorList>
    </citation>
    <scope>NUCLEOTIDE SEQUENCE [LARGE SCALE GENOMIC DNA]</scope>
    <source>
        <strain evidence="3 4">CCUG37673</strain>
    </source>
</reference>
<dbReference type="Pfam" id="PF00934">
    <property type="entry name" value="PE"/>
    <property type="match status" value="1"/>
</dbReference>
<keyword evidence="4" id="KW-1185">Reference proteome</keyword>
<dbReference type="InterPro" id="IPR038332">
    <property type="entry name" value="PPE_sf"/>
</dbReference>
<reference evidence="2" key="3">
    <citation type="submission" date="2020-02" db="EMBL/GenBank/DDBJ databases">
        <authorList>
            <person name="Matsumoto Y."/>
            <person name="Motooka D."/>
            <person name="Nakamura S."/>
        </authorList>
    </citation>
    <scope>NUCLEOTIDE SEQUENCE</scope>
    <source>
        <strain evidence="2">JCM 6377</strain>
    </source>
</reference>
<evidence type="ECO:0000259" key="1">
    <source>
        <dbReference type="Pfam" id="PF00934"/>
    </source>
</evidence>
<comment type="caution">
    <text evidence="3">The sequence shown here is derived from an EMBL/GenBank/DDBJ whole genome shotgun (WGS) entry which is preliminary data.</text>
</comment>
<organism evidence="3 4">
    <name type="scientific">Mycolicibacterium agri</name>
    <name type="common">Mycobacterium agri</name>
    <dbReference type="NCBI Taxonomy" id="36811"/>
    <lineage>
        <taxon>Bacteria</taxon>
        <taxon>Bacillati</taxon>
        <taxon>Actinomycetota</taxon>
        <taxon>Actinomycetes</taxon>
        <taxon>Mycobacteriales</taxon>
        <taxon>Mycobacteriaceae</taxon>
        <taxon>Mycolicibacterium</taxon>
    </lineage>
</organism>
<dbReference type="Proteomes" id="UP000220914">
    <property type="component" value="Unassembled WGS sequence"/>
</dbReference>
<feature type="domain" description="PE" evidence="1">
    <location>
        <begin position="6"/>
        <end position="93"/>
    </location>
</feature>